<organism evidence="5 6">
    <name type="scientific">Alienimonas chondri</name>
    <dbReference type="NCBI Taxonomy" id="2681879"/>
    <lineage>
        <taxon>Bacteria</taxon>
        <taxon>Pseudomonadati</taxon>
        <taxon>Planctomycetota</taxon>
        <taxon>Planctomycetia</taxon>
        <taxon>Planctomycetales</taxon>
        <taxon>Planctomycetaceae</taxon>
        <taxon>Alienimonas</taxon>
    </lineage>
</organism>
<dbReference type="SUPFAM" id="SSF48264">
    <property type="entry name" value="Cytochrome P450"/>
    <property type="match status" value="1"/>
</dbReference>
<comment type="caution">
    <text evidence="5">The sequence shown here is derived from an EMBL/GenBank/DDBJ whole genome shotgun (WGS) entry which is preliminary data.</text>
</comment>
<keyword evidence="3" id="KW-0349">Heme</keyword>
<dbReference type="InterPro" id="IPR050121">
    <property type="entry name" value="Cytochrome_P450_monoxygenase"/>
</dbReference>
<comment type="cofactor">
    <cofactor evidence="1">
        <name>heme</name>
        <dbReference type="ChEBI" id="CHEBI:30413"/>
    </cofactor>
</comment>
<evidence type="ECO:0000313" key="6">
    <source>
        <dbReference type="Proteomes" id="UP000609651"/>
    </source>
</evidence>
<dbReference type="CDD" id="cd00302">
    <property type="entry name" value="cytochrome_P450"/>
    <property type="match status" value="1"/>
</dbReference>
<name>A0ABX1VF31_9PLAN</name>
<sequence length="518" mass="57033">MTATAATPASALAPSSGRGRLERLPGQLRRRNPFGGSCLPAAVPLFGRGRPALPFPHPWNYGQPLDILDTYFHGADALEGAGRHNRYLDVPGFAPVLVTRDPAVIRAVTTATGDKPGQFDRDTLPSAGIARATGVDSLLYANGPIWRRQRKLAASPFGKTSLFQPERFGEFEVAFRDTVARRLEVVRAHLEQSGEPTVRLALEPEVQAVMLEMLANCFFGATIPDEAIRDRYAPALSRTIERIVRDTVTNRIGVPVWRLPPLTPGIRRARADYAAFEELTDHVLAARKERRGLWAQFKSDAPDEALRSNIRVFLAGALEATTSYACWTISHLARNEDWQERVFEDVRDIEDYTPKNLIGATHLLAAMNETLRLTPSLYFLPRKATTDTSLALADGRTLTIPRGTHLLLDVWHANRHEDHWGVGVTGHPAAAFAPQRWTEAETKARGSKDLLHFGFGHGPRVCPGKHLGELEVGLVVGAFVKLFRVRAAQQENPPRAGVSTKPADGTCVDLELRLPTGH</sequence>
<dbReference type="PANTHER" id="PTHR24305:SF166">
    <property type="entry name" value="CYTOCHROME P450 12A4, MITOCHONDRIAL-RELATED"/>
    <property type="match status" value="1"/>
</dbReference>
<evidence type="ECO:0000256" key="2">
    <source>
        <dbReference type="ARBA" id="ARBA00010617"/>
    </source>
</evidence>
<keyword evidence="3" id="KW-0408">Iron</keyword>
<evidence type="ECO:0000256" key="3">
    <source>
        <dbReference type="RuleBase" id="RU000461"/>
    </source>
</evidence>
<comment type="similarity">
    <text evidence="2 3">Belongs to the cytochrome P450 family.</text>
</comment>
<evidence type="ECO:0008006" key="7">
    <source>
        <dbReference type="Google" id="ProtNLM"/>
    </source>
</evidence>
<feature type="compositionally biased region" description="Low complexity" evidence="4">
    <location>
        <begin position="1"/>
        <end position="16"/>
    </location>
</feature>
<dbReference type="Gene3D" id="1.10.630.10">
    <property type="entry name" value="Cytochrome P450"/>
    <property type="match status" value="1"/>
</dbReference>
<dbReference type="InterPro" id="IPR001128">
    <property type="entry name" value="Cyt_P450"/>
</dbReference>
<dbReference type="EMBL" id="WTPX01000053">
    <property type="protein sequence ID" value="NNJ25892.1"/>
    <property type="molecule type" value="Genomic_DNA"/>
</dbReference>
<keyword evidence="3" id="KW-0479">Metal-binding</keyword>
<gene>
    <name evidence="5" type="ORF">LzC2_19680</name>
</gene>
<dbReference type="InterPro" id="IPR017972">
    <property type="entry name" value="Cyt_P450_CS"/>
</dbReference>
<proteinExistence type="inferred from homology"/>
<dbReference type="PANTHER" id="PTHR24305">
    <property type="entry name" value="CYTOCHROME P450"/>
    <property type="match status" value="1"/>
</dbReference>
<dbReference type="PRINTS" id="PR00385">
    <property type="entry name" value="P450"/>
</dbReference>
<dbReference type="InterPro" id="IPR036396">
    <property type="entry name" value="Cyt_P450_sf"/>
</dbReference>
<accession>A0ABX1VF31</accession>
<feature type="region of interest" description="Disordered" evidence="4">
    <location>
        <begin position="1"/>
        <end position="21"/>
    </location>
</feature>
<keyword evidence="6" id="KW-1185">Reference proteome</keyword>
<dbReference type="Proteomes" id="UP000609651">
    <property type="component" value="Unassembled WGS sequence"/>
</dbReference>
<reference evidence="5 6" key="1">
    <citation type="journal article" date="2020" name="Syst. Appl. Microbiol.">
        <title>Alienimonas chondri sp. nov., a novel planctomycete isolated from the biofilm of the red alga Chondrus crispus.</title>
        <authorList>
            <person name="Vitorino I."/>
            <person name="Albuquerque L."/>
            <person name="Wiegand S."/>
            <person name="Kallscheuer N."/>
            <person name="da Costa M.S."/>
            <person name="Lobo-da-Cunha A."/>
            <person name="Jogler C."/>
            <person name="Lage O.M."/>
        </authorList>
    </citation>
    <scope>NUCLEOTIDE SEQUENCE [LARGE SCALE GENOMIC DNA]</scope>
    <source>
        <strain evidence="5 6">LzC2</strain>
    </source>
</reference>
<keyword evidence="3" id="KW-0503">Monooxygenase</keyword>
<evidence type="ECO:0000256" key="4">
    <source>
        <dbReference type="SAM" id="MobiDB-lite"/>
    </source>
</evidence>
<keyword evidence="3" id="KW-0560">Oxidoreductase</keyword>
<dbReference type="Pfam" id="PF00067">
    <property type="entry name" value="p450"/>
    <property type="match status" value="1"/>
</dbReference>
<evidence type="ECO:0000313" key="5">
    <source>
        <dbReference type="EMBL" id="NNJ25892.1"/>
    </source>
</evidence>
<evidence type="ECO:0000256" key="1">
    <source>
        <dbReference type="ARBA" id="ARBA00001971"/>
    </source>
</evidence>
<dbReference type="PROSITE" id="PS00086">
    <property type="entry name" value="CYTOCHROME_P450"/>
    <property type="match status" value="1"/>
</dbReference>
<dbReference type="RefSeq" id="WP_171186359.1">
    <property type="nucleotide sequence ID" value="NZ_WTPX01000053.1"/>
</dbReference>
<protein>
    <recommendedName>
        <fullName evidence="7">Cytochrome P450</fullName>
    </recommendedName>
</protein>